<organism evidence="5 6">
    <name type="scientific">Rubritalea tangerina</name>
    <dbReference type="NCBI Taxonomy" id="430798"/>
    <lineage>
        <taxon>Bacteria</taxon>
        <taxon>Pseudomonadati</taxon>
        <taxon>Verrucomicrobiota</taxon>
        <taxon>Verrucomicrobiia</taxon>
        <taxon>Verrucomicrobiales</taxon>
        <taxon>Rubritaleaceae</taxon>
        <taxon>Rubritalea</taxon>
    </lineage>
</organism>
<keyword evidence="1" id="KW-0805">Transcription regulation</keyword>
<dbReference type="PROSITE" id="PS01124">
    <property type="entry name" value="HTH_ARAC_FAMILY_2"/>
    <property type="match status" value="1"/>
</dbReference>
<keyword evidence="3" id="KW-0804">Transcription</keyword>
<proteinExistence type="predicted"/>
<dbReference type="Gene3D" id="1.10.10.60">
    <property type="entry name" value="Homeodomain-like"/>
    <property type="match status" value="1"/>
</dbReference>
<protein>
    <submittedName>
        <fullName evidence="5">Helix-turn-helix domain-containing protein</fullName>
    </submittedName>
</protein>
<dbReference type="PANTHER" id="PTHR43280">
    <property type="entry name" value="ARAC-FAMILY TRANSCRIPTIONAL REGULATOR"/>
    <property type="match status" value="1"/>
</dbReference>
<name>A0ABW4Z9A3_9BACT</name>
<evidence type="ECO:0000256" key="3">
    <source>
        <dbReference type="ARBA" id="ARBA00023163"/>
    </source>
</evidence>
<dbReference type="SUPFAM" id="SSF55785">
    <property type="entry name" value="PYP-like sensor domain (PAS domain)"/>
    <property type="match status" value="1"/>
</dbReference>
<dbReference type="EMBL" id="JBHUJB010000025">
    <property type="protein sequence ID" value="MFD2158444.1"/>
    <property type="molecule type" value="Genomic_DNA"/>
</dbReference>
<dbReference type="InterPro" id="IPR018060">
    <property type="entry name" value="HTH_AraC"/>
</dbReference>
<dbReference type="CDD" id="cd00130">
    <property type="entry name" value="PAS"/>
    <property type="match status" value="1"/>
</dbReference>
<dbReference type="PANTHER" id="PTHR43280:SF28">
    <property type="entry name" value="HTH-TYPE TRANSCRIPTIONAL ACTIVATOR RHAS"/>
    <property type="match status" value="1"/>
</dbReference>
<dbReference type="InterPro" id="IPR000014">
    <property type="entry name" value="PAS"/>
</dbReference>
<dbReference type="Gene3D" id="3.30.450.20">
    <property type="entry name" value="PAS domain"/>
    <property type="match status" value="1"/>
</dbReference>
<accession>A0ABW4Z9A3</accession>
<dbReference type="SMART" id="SM00342">
    <property type="entry name" value="HTH_ARAC"/>
    <property type="match status" value="1"/>
</dbReference>
<dbReference type="InterPro" id="IPR018062">
    <property type="entry name" value="HTH_AraC-typ_CS"/>
</dbReference>
<dbReference type="NCBIfam" id="TIGR00229">
    <property type="entry name" value="sensory_box"/>
    <property type="match status" value="1"/>
</dbReference>
<dbReference type="PRINTS" id="PR00032">
    <property type="entry name" value="HTHARAC"/>
</dbReference>
<dbReference type="Pfam" id="PF12833">
    <property type="entry name" value="HTH_18"/>
    <property type="match status" value="1"/>
</dbReference>
<evidence type="ECO:0000313" key="6">
    <source>
        <dbReference type="Proteomes" id="UP001597389"/>
    </source>
</evidence>
<feature type="domain" description="HTH araC/xylS-type" evidence="4">
    <location>
        <begin position="142"/>
        <end position="240"/>
    </location>
</feature>
<keyword evidence="6" id="KW-1185">Reference proteome</keyword>
<dbReference type="PROSITE" id="PS00041">
    <property type="entry name" value="HTH_ARAC_FAMILY_1"/>
    <property type="match status" value="1"/>
</dbReference>
<dbReference type="RefSeq" id="WP_377177707.1">
    <property type="nucleotide sequence ID" value="NZ_JBHUJB010000025.1"/>
</dbReference>
<dbReference type="SUPFAM" id="SSF46689">
    <property type="entry name" value="Homeodomain-like"/>
    <property type="match status" value="1"/>
</dbReference>
<dbReference type="InterPro" id="IPR013656">
    <property type="entry name" value="PAS_4"/>
</dbReference>
<gene>
    <name evidence="5" type="ORF">ACFSW8_06000</name>
</gene>
<reference evidence="6" key="1">
    <citation type="journal article" date="2019" name="Int. J. Syst. Evol. Microbiol.">
        <title>The Global Catalogue of Microorganisms (GCM) 10K type strain sequencing project: providing services to taxonomists for standard genome sequencing and annotation.</title>
        <authorList>
            <consortium name="The Broad Institute Genomics Platform"/>
            <consortium name="The Broad Institute Genome Sequencing Center for Infectious Disease"/>
            <person name="Wu L."/>
            <person name="Ma J."/>
        </authorList>
    </citation>
    <scope>NUCLEOTIDE SEQUENCE [LARGE SCALE GENOMIC DNA]</scope>
    <source>
        <strain evidence="6">CCUG 57942</strain>
    </source>
</reference>
<sequence>MIKSTFFQQLGRCVVSESLFDQVPDIVHFVKDIEGRYVSVNKTLARRLGFEDKDELIGKKAHEVFPSPLGDGFSAQDSNILKTGAGIHARLELHIYPNGKQGWCLTYKEPLFNEQKKAVGICGISRDIHAPSEERDDLAILQKVIIHIRNNVEQPLRLPELAEMAGLSVYQLDQRIRNLHQISAGQFITQTRIEKACNLLRCTSKSIAETALECGYSDQSAFSRQFKQTTGVTPKAYRQEVH</sequence>
<dbReference type="Proteomes" id="UP001597389">
    <property type="component" value="Unassembled WGS sequence"/>
</dbReference>
<keyword evidence="2" id="KW-0238">DNA-binding</keyword>
<evidence type="ECO:0000256" key="1">
    <source>
        <dbReference type="ARBA" id="ARBA00023015"/>
    </source>
</evidence>
<evidence type="ECO:0000313" key="5">
    <source>
        <dbReference type="EMBL" id="MFD2158444.1"/>
    </source>
</evidence>
<dbReference type="InterPro" id="IPR035965">
    <property type="entry name" value="PAS-like_dom_sf"/>
</dbReference>
<dbReference type="Pfam" id="PF08448">
    <property type="entry name" value="PAS_4"/>
    <property type="match status" value="1"/>
</dbReference>
<dbReference type="InterPro" id="IPR009057">
    <property type="entry name" value="Homeodomain-like_sf"/>
</dbReference>
<evidence type="ECO:0000259" key="4">
    <source>
        <dbReference type="PROSITE" id="PS01124"/>
    </source>
</evidence>
<evidence type="ECO:0000256" key="2">
    <source>
        <dbReference type="ARBA" id="ARBA00023125"/>
    </source>
</evidence>
<comment type="caution">
    <text evidence="5">The sequence shown here is derived from an EMBL/GenBank/DDBJ whole genome shotgun (WGS) entry which is preliminary data.</text>
</comment>
<dbReference type="InterPro" id="IPR020449">
    <property type="entry name" value="Tscrpt_reg_AraC-type_HTH"/>
</dbReference>